<feature type="domain" description="Ubiquitin fusion degradation protein UFD1 N-terminal subdomain 2" evidence="5">
    <location>
        <begin position="149"/>
        <end position="224"/>
    </location>
</feature>
<proteinExistence type="inferred from homology"/>
<reference evidence="7" key="1">
    <citation type="submission" date="2014-05" db="EMBL/GenBank/DDBJ databases">
        <title>The transcriptome of the halophilic microalga Tetraselmis sp. GSL018 isolated from the Great Salt Lake, Utah.</title>
        <authorList>
            <person name="Jinkerson R.E."/>
            <person name="D'Adamo S."/>
            <person name="Posewitz M.C."/>
        </authorList>
    </citation>
    <scope>NUCLEOTIDE SEQUENCE</scope>
    <source>
        <strain evidence="7">GSL018</strain>
    </source>
</reference>
<evidence type="ECO:0000256" key="2">
    <source>
        <dbReference type="ARBA" id="ARBA00022786"/>
    </source>
</evidence>
<organism evidence="7">
    <name type="scientific">Tetraselmis sp. GSL018</name>
    <dbReference type="NCBI Taxonomy" id="582737"/>
    <lineage>
        <taxon>Eukaryota</taxon>
        <taxon>Viridiplantae</taxon>
        <taxon>Chlorophyta</taxon>
        <taxon>core chlorophytes</taxon>
        <taxon>Chlorodendrophyceae</taxon>
        <taxon>Chlorodendrales</taxon>
        <taxon>Chlorodendraceae</taxon>
        <taxon>Tetraselmis</taxon>
    </lineage>
</organism>
<dbReference type="InterPro" id="IPR004854">
    <property type="entry name" value="Ufd1-like"/>
</dbReference>
<dbReference type="InterPro" id="IPR042299">
    <property type="entry name" value="Ufd1-like_Nn"/>
</dbReference>
<dbReference type="EMBL" id="GBEZ01012203">
    <property type="protein sequence ID" value="JAC73662.1"/>
    <property type="molecule type" value="Transcribed_RNA"/>
</dbReference>
<dbReference type="GO" id="GO:0031593">
    <property type="term" value="F:polyubiquitin modification-dependent protein binding"/>
    <property type="evidence" value="ECO:0007669"/>
    <property type="project" value="TreeGrafter"/>
</dbReference>
<evidence type="ECO:0000256" key="1">
    <source>
        <dbReference type="ARBA" id="ARBA00006043"/>
    </source>
</evidence>
<dbReference type="InterPro" id="IPR055418">
    <property type="entry name" value="UFD1_N2"/>
</dbReference>
<gene>
    <name evidence="7" type="primary">UFD1</name>
    <name evidence="6" type="ORF">TSPGSL018_28240</name>
    <name evidence="7" type="ORF">TSPGSL018_8193</name>
</gene>
<dbReference type="EMBL" id="GBEZ01003842">
    <property type="protein sequence ID" value="JAC81326.1"/>
    <property type="molecule type" value="Transcribed_RNA"/>
</dbReference>
<feature type="compositionally biased region" description="Low complexity" evidence="3">
    <location>
        <begin position="371"/>
        <end position="387"/>
    </location>
</feature>
<feature type="region of interest" description="Disordered" evidence="3">
    <location>
        <begin position="274"/>
        <end position="387"/>
    </location>
</feature>
<dbReference type="Gene3D" id="3.10.330.10">
    <property type="match status" value="1"/>
</dbReference>
<dbReference type="PANTHER" id="PTHR12555:SF13">
    <property type="entry name" value="UBIQUITIN RECOGNITION FACTOR IN ER-ASSOCIATED DEGRADATION PROTEIN 1"/>
    <property type="match status" value="1"/>
</dbReference>
<dbReference type="InterPro" id="IPR055417">
    <property type="entry name" value="UFD1_N1"/>
</dbReference>
<dbReference type="GO" id="GO:0036503">
    <property type="term" value="P:ERAD pathway"/>
    <property type="evidence" value="ECO:0007669"/>
    <property type="project" value="TreeGrafter"/>
</dbReference>
<evidence type="ECO:0000313" key="7">
    <source>
        <dbReference type="EMBL" id="JAC81326.1"/>
    </source>
</evidence>
<comment type="similarity">
    <text evidence="1">Belongs to the UFD1 family.</text>
</comment>
<protein>
    <submittedName>
        <fullName evidence="7">Ubiquitin fusion degradation protein 1</fullName>
    </submittedName>
</protein>
<name>A0A061SF01_9CHLO</name>
<dbReference type="Pfam" id="PF03152">
    <property type="entry name" value="UFD1_N1"/>
    <property type="match status" value="1"/>
</dbReference>
<sequence>RLFPKVRPKRLSPTLDNLNRFRSAEHFSEIQATSSIVRDMFGRDFGIAGGRIFSQFYRCYPVTFIDKGHLEEGNKVILPPSALDRLAMLHIDYPMLFQVENRSTAKSTHCGVLEFIADEGMVFMPYWMMQNLLLSEGDMVSFKNATLPKGKYVKLQPHTKDFLDISNPKAVLERTLRNYACLSVGDSILVHYNNKNYFIDIVEAKPQEAVSIVETDCEVDFAPPLDYVEPEPEPLVPTAPVARAQDKGKGAAAAEEEQEKAAAAAANTFMAFSGSGKRLDGKEVSPTAPVPIPRIPSGSGSIPRTPSNASVASSSGSQPPPADGEPGQSANGAGRPLAGKLVFGSQLGAPKPGLPKGNKKTEDTQPEPSKESASSFAAFSGKSYKLK</sequence>
<dbReference type="Gene3D" id="2.40.40.50">
    <property type="entry name" value="Ubiquitin fusion degradation protein UFD1, N-terminal domain"/>
    <property type="match status" value="1"/>
</dbReference>
<dbReference type="GO" id="GO:0034098">
    <property type="term" value="C:VCP-NPL4-UFD1 AAA ATPase complex"/>
    <property type="evidence" value="ECO:0007669"/>
    <property type="project" value="TreeGrafter"/>
</dbReference>
<dbReference type="PANTHER" id="PTHR12555">
    <property type="entry name" value="UBIQUITIN FUSION DEGRADATON PROTEIN 1"/>
    <property type="match status" value="1"/>
</dbReference>
<accession>A0A061SF01</accession>
<feature type="compositionally biased region" description="Low complexity" evidence="3">
    <location>
        <begin position="306"/>
        <end position="317"/>
    </location>
</feature>
<evidence type="ECO:0000259" key="5">
    <source>
        <dbReference type="Pfam" id="PF24842"/>
    </source>
</evidence>
<dbReference type="GO" id="GO:0006511">
    <property type="term" value="P:ubiquitin-dependent protein catabolic process"/>
    <property type="evidence" value="ECO:0007669"/>
    <property type="project" value="InterPro"/>
</dbReference>
<evidence type="ECO:0000259" key="4">
    <source>
        <dbReference type="Pfam" id="PF03152"/>
    </source>
</evidence>
<evidence type="ECO:0000313" key="6">
    <source>
        <dbReference type="EMBL" id="JAC73662.1"/>
    </source>
</evidence>
<dbReference type="Pfam" id="PF24842">
    <property type="entry name" value="UFD1_N2"/>
    <property type="match status" value="1"/>
</dbReference>
<feature type="non-terminal residue" evidence="7">
    <location>
        <position position="1"/>
    </location>
</feature>
<keyword evidence="2" id="KW-0833">Ubl conjugation pathway</keyword>
<evidence type="ECO:0000256" key="3">
    <source>
        <dbReference type="SAM" id="MobiDB-lite"/>
    </source>
</evidence>
<dbReference type="FunFam" id="2.40.40.50:FF:000001">
    <property type="entry name" value="Ubiquitin fusion degradation protein 1 homolog"/>
    <property type="match status" value="1"/>
</dbReference>
<dbReference type="AlphaFoldDB" id="A0A061SF01"/>
<dbReference type="FunFam" id="3.10.330.10:FF:000002">
    <property type="entry name" value="ubiquitin fusion degradation protein 1 homolog"/>
    <property type="match status" value="1"/>
</dbReference>
<feature type="domain" description="Ubiquitin fusion degradation protein UFD1 N-terminal subdomain 1" evidence="4">
    <location>
        <begin position="53"/>
        <end position="148"/>
    </location>
</feature>